<feature type="domain" description="PKD" evidence="3">
    <location>
        <begin position="660"/>
        <end position="700"/>
    </location>
</feature>
<evidence type="ECO:0000259" key="3">
    <source>
        <dbReference type="PROSITE" id="PS50093"/>
    </source>
</evidence>
<dbReference type="PROSITE" id="PS50093">
    <property type="entry name" value="PKD"/>
    <property type="match status" value="3"/>
</dbReference>
<dbReference type="SUPFAM" id="SSF49299">
    <property type="entry name" value="PKD domain"/>
    <property type="match status" value="4"/>
</dbReference>
<feature type="domain" description="PKD" evidence="3">
    <location>
        <begin position="1083"/>
        <end position="1140"/>
    </location>
</feature>
<dbReference type="Gene3D" id="2.60.40.10">
    <property type="entry name" value="Immunoglobulins"/>
    <property type="match status" value="5"/>
</dbReference>
<organism evidence="4">
    <name type="scientific">uncultured marine group II/III euryarchaeote AD1000_43_D04</name>
    <dbReference type="NCBI Taxonomy" id="1457771"/>
    <lineage>
        <taxon>Archaea</taxon>
        <taxon>Methanobacteriati</taxon>
        <taxon>Methanobacteriota</taxon>
        <taxon>environmental samples</taxon>
    </lineage>
</organism>
<dbReference type="InterPro" id="IPR000601">
    <property type="entry name" value="PKD_dom"/>
</dbReference>
<dbReference type="InterPro" id="IPR013783">
    <property type="entry name" value="Ig-like_fold"/>
</dbReference>
<protein>
    <submittedName>
        <fullName evidence="4">PKD domain-containing protein</fullName>
    </submittedName>
</protein>
<dbReference type="CDD" id="cd00146">
    <property type="entry name" value="PKD"/>
    <property type="match status" value="3"/>
</dbReference>
<sequence length="1368" mass="148085">MSAINSAGSRRASVMLVLTMLFASLSPLAVAEPDSDTSAVEVMSGDLSEFDPSIEGKRYMFTNDSEPVFSATGHLKMEWKEAGYPGLVLPFSSGYLNSKSTTRSCTNEWSQGDTGNISTAGGTVSVTVQKTSANSAILVENGQIIPSTTLNDIASTWESTIYPTDTTYFGSPPDLDDNCQIEIVLISIDGAGGTGGYFSPGISSVRESVFVDVDDMSWRNTILAHEFEHLLHNSRDPFEYLWIDEGAADMAAYLCFGVTSTLTGHANAWSEDSSLSVRWWNGRIADYGAGFMFLMYLADKLGGGAAIQRLVADTATGGAAVENLAQNPETGATAIGTTMSEIFANFSAAVSLDSAQGAFGFSNLDLTSGCIAAYICKAQMSGYNDQWVNDWNSSSQDIEGWGMRAYKFSQGSGAPLNLMVQPTQFGFKGAIMSRDAVTGTWSMSSMRIDSGSGAGTGLVHGFGNTTDEVWLLTWYESMVSDCDYNYLSCGITTGSYPTASVTVHAGLITDPAEVSIDTISPFDRDDDGLDDSVQIDLEVESNAFFEILEVTVEAFVNNTISDSVVFDITAGNSIPSPRSVWFTPPSSGDWSFGIRIRDVTDGIVDQAFSLPMSLANMEPVASGSVSTSVTQTWLPVDMFGSGYDSWGFGQLNGTFSHNDTPVGYVWDLGDNNSSGLKNPTHSYLNGGDYQVVLVVEDQGGYYSESQSWNISVSDDSDPVPEISVDGVVITDELVLLTDQRVQFSARGTTDNVPLDELIFTWDWGDGQTEGGRGAAEAGHSWVDGSADGIVYTLTLTVDDGLHSVGHSIYIKVLNRLPKQIFDEPLQTDTLTPLTMPTVFEDSDGMIVEYYWFFEGGVNLDGSGMTLTSDFSSTESIEQNPQVGWLEPGMKNVTLEVTDDDGNTSVAILQVQVLNQRPVAVFARPLDGEVDTSYTFVSESFDPDGDTALLQTIWEISDLDDPVYNVSSVSHTFLEPGLYTVSLTVIDERGLSSATKSYSIRIANPLPVPELEFSCPSINGTVLGEIPLTEDGVVWQVPHTSTGAAFVAPGDPIRFDGSGSYDADPLFVGRTSTDSESSEWNGIVSWIWDFGDASSPVSGPVVWHSYQIPGTYVVTLTVVDGFEGGETNKTTLTVHVSRAPIITTEDPISADYVSIDDVVLLNSSAYDADLIDGIEAWMDLDQSDDSDGDGDPANDHDRPLTGALVVRWDLNALQDTDLDGDSRNDWLWGNQTWSQPGEIRILMQVCDGVGVCSSEEYVITVLAEQEDDKPKSLSDLTWEDLVPNRESAGLLALIAAVLILGWLIMREKDEDEMDAEEMLETYDVTEVEVEGGLPGMDQHNPPPQPKYLTVQERRNKESGYVRPIRTRRR</sequence>
<dbReference type="SMART" id="SM00089">
    <property type="entry name" value="PKD"/>
    <property type="match status" value="4"/>
</dbReference>
<dbReference type="InterPro" id="IPR035986">
    <property type="entry name" value="PKD_dom_sf"/>
</dbReference>
<dbReference type="Pfam" id="PF18911">
    <property type="entry name" value="PKD_4"/>
    <property type="match status" value="3"/>
</dbReference>
<reference evidence="4" key="1">
    <citation type="journal article" date="2014" name="Genome Biol. Evol.">
        <title>Pangenome evidence for extensive interdomain horizontal transfer affecting lineage core and shell genes in uncultured planktonic thaumarchaeota and euryarchaeota.</title>
        <authorList>
            <person name="Deschamps P."/>
            <person name="Zivanovic Y."/>
            <person name="Moreira D."/>
            <person name="Rodriguez-Valera F."/>
            <person name="Lopez-Garcia P."/>
        </authorList>
    </citation>
    <scope>NUCLEOTIDE SEQUENCE</scope>
</reference>
<feature type="region of interest" description="Disordered" evidence="1">
    <location>
        <begin position="1329"/>
        <end position="1368"/>
    </location>
</feature>
<dbReference type="EMBL" id="KF900413">
    <property type="protein sequence ID" value="AIE94097.1"/>
    <property type="molecule type" value="Genomic_DNA"/>
</dbReference>
<evidence type="ECO:0000256" key="2">
    <source>
        <dbReference type="SAM" id="Phobius"/>
    </source>
</evidence>
<feature type="transmembrane region" description="Helical" evidence="2">
    <location>
        <begin position="1286"/>
        <end position="1304"/>
    </location>
</feature>
<evidence type="ECO:0000313" key="4">
    <source>
        <dbReference type="EMBL" id="AIE94097.1"/>
    </source>
</evidence>
<accession>A0A075FWV1</accession>
<evidence type="ECO:0000256" key="1">
    <source>
        <dbReference type="SAM" id="MobiDB-lite"/>
    </source>
</evidence>
<proteinExistence type="predicted"/>
<keyword evidence="2" id="KW-1133">Transmembrane helix</keyword>
<dbReference type="InterPro" id="IPR022409">
    <property type="entry name" value="PKD/Chitinase_dom"/>
</dbReference>
<feature type="domain" description="PKD" evidence="3">
    <location>
        <begin position="953"/>
        <end position="999"/>
    </location>
</feature>
<name>A0A075FWV1_9EURY</name>
<keyword evidence="2" id="KW-0472">Membrane</keyword>
<keyword evidence="2" id="KW-0812">Transmembrane</keyword>